<accession>A0A1H8CAV8</accession>
<gene>
    <name evidence="2" type="ORF">SAMN05660976_06333</name>
</gene>
<name>A0A1H8CAV8_9ACTN</name>
<dbReference type="EMBL" id="FOBF01000019">
    <property type="protein sequence ID" value="SEM92166.1"/>
    <property type="molecule type" value="Genomic_DNA"/>
</dbReference>
<proteinExistence type="predicted"/>
<dbReference type="AlphaFoldDB" id="A0A1H8CAV8"/>
<evidence type="ECO:0000259" key="1">
    <source>
        <dbReference type="Pfam" id="PF14028"/>
    </source>
</evidence>
<dbReference type="Pfam" id="PF14028">
    <property type="entry name" value="Lant_dehydr_C"/>
    <property type="match status" value="1"/>
</dbReference>
<dbReference type="InterPro" id="IPR023809">
    <property type="entry name" value="Thiopep_bacteriocin_synth_dom"/>
</dbReference>
<feature type="domain" description="Thiopeptide-type bacteriocin biosynthesis" evidence="1">
    <location>
        <begin position="7"/>
        <end position="306"/>
    </location>
</feature>
<organism evidence="2 3">
    <name type="scientific">Nonomuraea pusilla</name>
    <dbReference type="NCBI Taxonomy" id="46177"/>
    <lineage>
        <taxon>Bacteria</taxon>
        <taxon>Bacillati</taxon>
        <taxon>Actinomycetota</taxon>
        <taxon>Actinomycetes</taxon>
        <taxon>Streptosporangiales</taxon>
        <taxon>Streptosporangiaceae</taxon>
        <taxon>Nonomuraea</taxon>
    </lineage>
</organism>
<reference evidence="2 3" key="1">
    <citation type="submission" date="2016-10" db="EMBL/GenBank/DDBJ databases">
        <authorList>
            <person name="de Groot N.N."/>
        </authorList>
    </citation>
    <scope>NUCLEOTIDE SEQUENCE [LARGE SCALE GENOMIC DNA]</scope>
    <source>
        <strain evidence="2 3">DSM 43357</strain>
    </source>
</reference>
<sequence length="318" mass="35480">MPREEDWISVHAFYQGDLDRLLVGPVDGLMAELSRAGLIDRWFFLRYWDGGPHVRLRVLPAGQTARQAVESLLFRDFRRYFAAHPSQNRLTEPEYLRMAQELARWEGLTSYAPRQWPNNSLQRLPYRREHRRYGAGASMEAAERHFGESSELVMQVLRKGPTRERRLVGAYAMILLGWFACLDAPAELAATIGATGSRLERPPDVWLGHATDMLRLAANAELLRQEGTLIAWFRSIRALADVVETQIDSGGFDPPVRGWEGSRPVAETSARGRAVGVLDICAHLACNRLGVTLAEESAVRELAVRAVGALAGRSAVAP</sequence>
<dbReference type="RefSeq" id="WP_177227586.1">
    <property type="nucleotide sequence ID" value="NZ_FOBF01000019.1"/>
</dbReference>
<keyword evidence="3" id="KW-1185">Reference proteome</keyword>
<evidence type="ECO:0000313" key="3">
    <source>
        <dbReference type="Proteomes" id="UP000198953"/>
    </source>
</evidence>
<dbReference type="Proteomes" id="UP000198953">
    <property type="component" value="Unassembled WGS sequence"/>
</dbReference>
<dbReference type="STRING" id="46177.SAMN05660976_06333"/>
<evidence type="ECO:0000313" key="2">
    <source>
        <dbReference type="EMBL" id="SEM92166.1"/>
    </source>
</evidence>
<protein>
    <submittedName>
        <fullName evidence="2">Thiopeptide-type bacteriocin biosynthesis domain-containing protein</fullName>
    </submittedName>
</protein>